<dbReference type="Proteomes" id="UP000016923">
    <property type="component" value="Unassembled WGS sequence"/>
</dbReference>
<dbReference type="InterPro" id="IPR051606">
    <property type="entry name" value="Polyketide_Oxido-like"/>
</dbReference>
<dbReference type="SUPFAM" id="SSF51735">
    <property type="entry name" value="NAD(P)-binding Rossmann-fold domains"/>
    <property type="match status" value="1"/>
</dbReference>
<evidence type="ECO:0000256" key="2">
    <source>
        <dbReference type="SAM" id="MobiDB-lite"/>
    </source>
</evidence>
<dbReference type="GO" id="GO:0004074">
    <property type="term" value="F:biliverdin reductase [NAD(P)H] activity"/>
    <property type="evidence" value="ECO:0007669"/>
    <property type="project" value="TreeGrafter"/>
</dbReference>
<evidence type="ECO:0000256" key="1">
    <source>
        <dbReference type="ARBA" id="ARBA00038376"/>
    </source>
</evidence>
<evidence type="ECO:0000313" key="5">
    <source>
        <dbReference type="Proteomes" id="UP000016923"/>
    </source>
</evidence>
<gene>
    <name evidence="4" type="ORF">F503_08862</name>
</gene>
<protein>
    <submittedName>
        <fullName evidence="4">Nad-binding protein</fullName>
    </submittedName>
</protein>
<dbReference type="STRING" id="1262450.S3CQR1"/>
<dbReference type="Pfam" id="PF13460">
    <property type="entry name" value="NAD_binding_10"/>
    <property type="match status" value="1"/>
</dbReference>
<dbReference type="GO" id="GO:0042602">
    <property type="term" value="F:riboflavin reductase (NADPH) activity"/>
    <property type="evidence" value="ECO:0007669"/>
    <property type="project" value="TreeGrafter"/>
</dbReference>
<dbReference type="InterPro" id="IPR016040">
    <property type="entry name" value="NAD(P)-bd_dom"/>
</dbReference>
<dbReference type="VEuPathDB" id="FungiDB:F503_08862"/>
<dbReference type="PANTHER" id="PTHR43355:SF2">
    <property type="entry name" value="FLAVIN REDUCTASE (NADPH)"/>
    <property type="match status" value="1"/>
</dbReference>
<dbReference type="AlphaFoldDB" id="S3CQR1"/>
<name>S3CQR1_OPHP1</name>
<dbReference type="PANTHER" id="PTHR43355">
    <property type="entry name" value="FLAVIN REDUCTASE (NADPH)"/>
    <property type="match status" value="1"/>
</dbReference>
<feature type="compositionally biased region" description="Low complexity" evidence="2">
    <location>
        <begin position="218"/>
        <end position="234"/>
    </location>
</feature>
<dbReference type="eggNOG" id="ENOG502S3UW">
    <property type="taxonomic scope" value="Eukaryota"/>
</dbReference>
<keyword evidence="5" id="KW-1185">Reference proteome</keyword>
<organism evidence="4 5">
    <name type="scientific">Ophiostoma piceae (strain UAMH 11346)</name>
    <name type="common">Sap stain fungus</name>
    <dbReference type="NCBI Taxonomy" id="1262450"/>
    <lineage>
        <taxon>Eukaryota</taxon>
        <taxon>Fungi</taxon>
        <taxon>Dikarya</taxon>
        <taxon>Ascomycota</taxon>
        <taxon>Pezizomycotina</taxon>
        <taxon>Sordariomycetes</taxon>
        <taxon>Sordariomycetidae</taxon>
        <taxon>Ophiostomatales</taxon>
        <taxon>Ophiostomataceae</taxon>
        <taxon>Ophiostoma</taxon>
    </lineage>
</organism>
<sequence>MSAQPKTVAFIGASGGIGLATLRQTLAAGHRCIALCRDPSKLSALLPHVDLVNPAYASEKLFLVKGNAHDIDAVSQCLVAPSSNGQPGRLVDVVVSSIGGKMIFSKMALDDPNVCEKGMSTLLEAIALLRARGVASNNSIEQTPRIVAISTTGISQHGRDVPLAFMPMYHGMLRVPHADKRAMENRLVSSGELYALVRPSFLTDDDDPASPIEHKPSDASTSASISSSLGAGLTKKQIKDRTKGELKEHEKTARDDFKVLKDKYKKEGVYQSIRVGIEDPVAGRRVSSAVGYTISRADAGRWMAEHLVLPAQLSDTYARKIATITY</sequence>
<feature type="region of interest" description="Disordered" evidence="2">
    <location>
        <begin position="205"/>
        <end position="252"/>
    </location>
</feature>
<dbReference type="EMBL" id="KE148172">
    <property type="protein sequence ID" value="EPE02985.1"/>
    <property type="molecule type" value="Genomic_DNA"/>
</dbReference>
<comment type="similarity">
    <text evidence="1">Belongs to the avfA family.</text>
</comment>
<evidence type="ECO:0000313" key="4">
    <source>
        <dbReference type="EMBL" id="EPE02985.1"/>
    </source>
</evidence>
<dbReference type="OrthoDB" id="63935at2759"/>
<dbReference type="HOGENOM" id="CLU_066707_0_0_1"/>
<dbReference type="OMA" id="HTCIALL"/>
<dbReference type="InterPro" id="IPR036291">
    <property type="entry name" value="NAD(P)-bd_dom_sf"/>
</dbReference>
<feature type="domain" description="NAD(P)-binding" evidence="3">
    <location>
        <begin position="12"/>
        <end position="226"/>
    </location>
</feature>
<proteinExistence type="inferred from homology"/>
<evidence type="ECO:0000259" key="3">
    <source>
        <dbReference type="Pfam" id="PF13460"/>
    </source>
</evidence>
<feature type="compositionally biased region" description="Basic and acidic residues" evidence="2">
    <location>
        <begin position="237"/>
        <end position="252"/>
    </location>
</feature>
<reference evidence="4 5" key="1">
    <citation type="journal article" date="2013" name="BMC Genomics">
        <title>The genome and transcriptome of the pine saprophyte Ophiostoma piceae, and a comparison with the bark beetle-associated pine pathogen Grosmannia clavigera.</title>
        <authorList>
            <person name="Haridas S."/>
            <person name="Wang Y."/>
            <person name="Lim L."/>
            <person name="Massoumi Alamouti S."/>
            <person name="Jackman S."/>
            <person name="Docking R."/>
            <person name="Robertson G."/>
            <person name="Birol I."/>
            <person name="Bohlmann J."/>
            <person name="Breuil C."/>
        </authorList>
    </citation>
    <scope>NUCLEOTIDE SEQUENCE [LARGE SCALE GENOMIC DNA]</scope>
    <source>
        <strain evidence="4 5">UAMH 11346</strain>
    </source>
</reference>
<accession>S3CQR1</accession>
<dbReference type="Gene3D" id="3.40.50.720">
    <property type="entry name" value="NAD(P)-binding Rossmann-like Domain"/>
    <property type="match status" value="1"/>
</dbReference>